<sequence>MSEQIHGSPDGLVNFRDLGGLPADDGVTTRSGVLYRGDAPYAGDNPPEGAEQWPPAVVIDLRDTDDESDVVHPLDSTSAVHRVPVLEGLRGESGEDPWLTLDELYAYMVRHAPKRLLEVFRITVEADGPVLIHCAAGKDRTGVACALLLRAAGVRHDAIVADYVRTDRNMRRVLQRLRVAPALPPGVDEADVNELISAPGEAIEHALELLDSAEGGAAGWLLEQGATVEELERWRRRFLEPAD</sequence>
<evidence type="ECO:0000256" key="2">
    <source>
        <dbReference type="SAM" id="MobiDB-lite"/>
    </source>
</evidence>
<dbReference type="SUPFAM" id="SSF52799">
    <property type="entry name" value="(Phosphotyrosine protein) phosphatases II"/>
    <property type="match status" value="1"/>
</dbReference>
<gene>
    <name evidence="4" type="ORF">SAMN04489718_0096</name>
</gene>
<proteinExistence type="inferred from homology"/>
<evidence type="ECO:0000256" key="1">
    <source>
        <dbReference type="ARBA" id="ARBA00009580"/>
    </source>
</evidence>
<dbReference type="InterPro" id="IPR016130">
    <property type="entry name" value="Tyr_Pase_AS"/>
</dbReference>
<dbReference type="PROSITE" id="PS50056">
    <property type="entry name" value="TYR_PHOSPHATASE_2"/>
    <property type="match status" value="1"/>
</dbReference>
<dbReference type="OrthoDB" id="1188001at2"/>
<feature type="domain" description="Tyrosine specific protein phosphatases" evidence="3">
    <location>
        <begin position="114"/>
        <end position="171"/>
    </location>
</feature>
<evidence type="ECO:0000313" key="4">
    <source>
        <dbReference type="EMBL" id="SDQ07806.1"/>
    </source>
</evidence>
<dbReference type="EMBL" id="FNKO01000001">
    <property type="protein sequence ID" value="SDQ07806.1"/>
    <property type="molecule type" value="Genomic_DNA"/>
</dbReference>
<comment type="similarity">
    <text evidence="1">Belongs to the protein-tyrosine phosphatase family.</text>
</comment>
<dbReference type="PANTHER" id="PTHR31126:SF1">
    <property type="entry name" value="TYROSINE SPECIFIC PROTEIN PHOSPHATASES DOMAIN-CONTAINING PROTEIN"/>
    <property type="match status" value="1"/>
</dbReference>
<dbReference type="RefSeq" id="WP_092520212.1">
    <property type="nucleotide sequence ID" value="NZ_FNKO01000001.1"/>
</dbReference>
<dbReference type="STRING" id="995062.SAMN04489718_0096"/>
<dbReference type="PANTHER" id="PTHR31126">
    <property type="entry name" value="TYROSINE-PROTEIN PHOSPHATASE"/>
    <property type="match status" value="1"/>
</dbReference>
<name>A0A1H0XYQ0_9ACTN</name>
<dbReference type="Pfam" id="PF13350">
    <property type="entry name" value="Y_phosphatase3"/>
    <property type="match status" value="1"/>
</dbReference>
<dbReference type="InterPro" id="IPR026893">
    <property type="entry name" value="Tyr/Ser_Pase_IphP-type"/>
</dbReference>
<organism evidence="4 5">
    <name type="scientific">Actinopolyspora saharensis</name>
    <dbReference type="NCBI Taxonomy" id="995062"/>
    <lineage>
        <taxon>Bacteria</taxon>
        <taxon>Bacillati</taxon>
        <taxon>Actinomycetota</taxon>
        <taxon>Actinomycetes</taxon>
        <taxon>Actinopolysporales</taxon>
        <taxon>Actinopolysporaceae</taxon>
        <taxon>Actinopolyspora</taxon>
    </lineage>
</organism>
<dbReference type="PROSITE" id="PS00383">
    <property type="entry name" value="TYR_PHOSPHATASE_1"/>
    <property type="match status" value="1"/>
</dbReference>
<protein>
    <submittedName>
        <fullName evidence="4">Protein tyrosine/serine phosphatase</fullName>
    </submittedName>
</protein>
<dbReference type="Proteomes" id="UP000199301">
    <property type="component" value="Unassembled WGS sequence"/>
</dbReference>
<dbReference type="Gene3D" id="3.90.190.10">
    <property type="entry name" value="Protein tyrosine phosphatase superfamily"/>
    <property type="match status" value="1"/>
</dbReference>
<dbReference type="InterPro" id="IPR029021">
    <property type="entry name" value="Prot-tyrosine_phosphatase-like"/>
</dbReference>
<dbReference type="AlphaFoldDB" id="A0A1H0XYQ0"/>
<feature type="region of interest" description="Disordered" evidence="2">
    <location>
        <begin position="1"/>
        <end position="29"/>
    </location>
</feature>
<dbReference type="GO" id="GO:0004721">
    <property type="term" value="F:phosphoprotein phosphatase activity"/>
    <property type="evidence" value="ECO:0007669"/>
    <property type="project" value="InterPro"/>
</dbReference>
<keyword evidence="5" id="KW-1185">Reference proteome</keyword>
<evidence type="ECO:0000313" key="5">
    <source>
        <dbReference type="Proteomes" id="UP000199301"/>
    </source>
</evidence>
<reference evidence="5" key="1">
    <citation type="submission" date="2016-10" db="EMBL/GenBank/DDBJ databases">
        <authorList>
            <person name="Varghese N."/>
            <person name="Submissions S."/>
        </authorList>
    </citation>
    <scope>NUCLEOTIDE SEQUENCE [LARGE SCALE GENOMIC DNA]</scope>
    <source>
        <strain evidence="5">DSM 45459</strain>
    </source>
</reference>
<dbReference type="InterPro" id="IPR000387">
    <property type="entry name" value="Tyr_Pase_dom"/>
</dbReference>
<accession>A0A1H0XYQ0</accession>
<evidence type="ECO:0000259" key="3">
    <source>
        <dbReference type="PROSITE" id="PS50056"/>
    </source>
</evidence>